<dbReference type="EMBL" id="CAJNIZ010010767">
    <property type="protein sequence ID" value="CAE7305705.1"/>
    <property type="molecule type" value="Genomic_DNA"/>
</dbReference>
<feature type="region of interest" description="Disordered" evidence="1">
    <location>
        <begin position="753"/>
        <end position="774"/>
    </location>
</feature>
<dbReference type="AlphaFoldDB" id="A0A812NVL3"/>
<dbReference type="OrthoDB" id="421453at2759"/>
<sequence length="774" mass="85939">MGDLLPTAGTFAVFDPRNLHCTAEWSGDRIVVVGFTPYFGSSMDAADVESWTLTTIGRARSTGLIGNLDADGASTGSTSEEDEDGIAKPISGKVSFSLTDMVSRHLGDGPLGLLQLLSSNIDVKLEICKLATGRAQASPFPPELVVAGRELLFSRLREAGSMAELDKVAERQPFYLEAVSELLRLAGDPDWRRYTASTWSFSKGVPLGVDVRLPRTPALFPRKTKHRIYAEADRVFDGELRDNYISARERAEQIERQFEQEVEMGAMVRCDLEQARAEYGDELFIASLGAVPKSDQTVRVVHDATHGLHVNDRIRVRDAQTYPTGADLKVALEQLPGAYFSLSGDIARAHRLVRVRRQDWCRQASAATSMIFLNTVGTFGLASASYWWFRLMSGLGRLLYYSHGRDATTLLSYVDDLIWLTQSPFGLIRILASIFLLEILGMPFAWRKFRGGTEHSWIGFSVFAFERRLGISQSRADWLIGWIRRTRAEGRVRVADLSAVVGRLSFTFTLLPLFRPFLGPLYAWTCAVNHCHVLRLPKAVSVILAFLELLLMKGHRTIAVHREARPSVEFFRTDAKAEGSAMVIAGWACFDASDPRKCRWFSEELTHLEAPHFFMSGEPYRAIASLELLATLVAILLFEPGEGSSGSFSCSAGTDNMGKSHLTSRWLTTSFPLVAALMELAIVLHSRSLDLSLHWLPRLQNTLADSLTNGDSKDFDPKLRLRFSLASYQGLILKEMLEAGSDLYGELAGMGSRKRAAVSKAPKASKLRNTDPWK</sequence>
<proteinExistence type="predicted"/>
<accession>A0A812NVL3</accession>
<name>A0A812NVL3_SYMPI</name>
<evidence type="ECO:0000313" key="3">
    <source>
        <dbReference type="Proteomes" id="UP000649617"/>
    </source>
</evidence>
<dbReference type="Gene3D" id="3.30.70.270">
    <property type="match status" value="1"/>
</dbReference>
<dbReference type="InterPro" id="IPR043128">
    <property type="entry name" value="Rev_trsase/Diguanyl_cyclase"/>
</dbReference>
<dbReference type="Proteomes" id="UP000649617">
    <property type="component" value="Unassembled WGS sequence"/>
</dbReference>
<reference evidence="2" key="1">
    <citation type="submission" date="2021-02" db="EMBL/GenBank/DDBJ databases">
        <authorList>
            <person name="Dougan E. K."/>
            <person name="Rhodes N."/>
            <person name="Thang M."/>
            <person name="Chan C."/>
        </authorList>
    </citation>
    <scope>NUCLEOTIDE SEQUENCE</scope>
</reference>
<dbReference type="PANTHER" id="PTHR33050:SF7">
    <property type="entry name" value="RIBONUCLEASE H"/>
    <property type="match status" value="1"/>
</dbReference>
<protein>
    <recommendedName>
        <fullName evidence="4">Reverse transcriptase domain-containing protein</fullName>
    </recommendedName>
</protein>
<dbReference type="PANTHER" id="PTHR33050">
    <property type="entry name" value="REVERSE TRANSCRIPTASE DOMAIN-CONTAINING PROTEIN"/>
    <property type="match status" value="1"/>
</dbReference>
<keyword evidence="3" id="KW-1185">Reference proteome</keyword>
<gene>
    <name evidence="2" type="ORF">SPIL2461_LOCUS6910</name>
</gene>
<evidence type="ECO:0000313" key="2">
    <source>
        <dbReference type="EMBL" id="CAE7305705.1"/>
    </source>
</evidence>
<evidence type="ECO:0008006" key="4">
    <source>
        <dbReference type="Google" id="ProtNLM"/>
    </source>
</evidence>
<evidence type="ECO:0000256" key="1">
    <source>
        <dbReference type="SAM" id="MobiDB-lite"/>
    </source>
</evidence>
<dbReference type="Gene3D" id="3.10.10.10">
    <property type="entry name" value="HIV Type 1 Reverse Transcriptase, subunit A, domain 1"/>
    <property type="match status" value="1"/>
</dbReference>
<organism evidence="2 3">
    <name type="scientific">Symbiodinium pilosum</name>
    <name type="common">Dinoflagellate</name>
    <dbReference type="NCBI Taxonomy" id="2952"/>
    <lineage>
        <taxon>Eukaryota</taxon>
        <taxon>Sar</taxon>
        <taxon>Alveolata</taxon>
        <taxon>Dinophyceae</taxon>
        <taxon>Suessiales</taxon>
        <taxon>Symbiodiniaceae</taxon>
        <taxon>Symbiodinium</taxon>
    </lineage>
</organism>
<comment type="caution">
    <text evidence="2">The sequence shown here is derived from an EMBL/GenBank/DDBJ whole genome shotgun (WGS) entry which is preliminary data.</text>
</comment>
<dbReference type="InterPro" id="IPR052055">
    <property type="entry name" value="Hepadnavirus_pol/RT"/>
</dbReference>